<evidence type="ECO:0000256" key="1">
    <source>
        <dbReference type="PROSITE-ProRule" id="PRU00176"/>
    </source>
</evidence>
<feature type="compositionally biased region" description="Polar residues" evidence="2">
    <location>
        <begin position="1"/>
        <end position="19"/>
    </location>
</feature>
<feature type="region of interest" description="Disordered" evidence="2">
    <location>
        <begin position="659"/>
        <end position="688"/>
    </location>
</feature>
<dbReference type="SUPFAM" id="SSF56112">
    <property type="entry name" value="Protein kinase-like (PK-like)"/>
    <property type="match status" value="1"/>
</dbReference>
<dbReference type="GO" id="GO:0004672">
    <property type="term" value="F:protein kinase activity"/>
    <property type="evidence" value="ECO:0007669"/>
    <property type="project" value="InterPro"/>
</dbReference>
<dbReference type="InterPro" id="IPR008271">
    <property type="entry name" value="Ser/Thr_kinase_AS"/>
</dbReference>
<evidence type="ECO:0000313" key="5">
    <source>
        <dbReference type="EMBL" id="CAH0047065.1"/>
    </source>
</evidence>
<dbReference type="InterPro" id="IPR053137">
    <property type="entry name" value="NLR-like"/>
</dbReference>
<dbReference type="CDD" id="cd14014">
    <property type="entry name" value="STKc_PknB_like"/>
    <property type="match status" value="1"/>
</dbReference>
<dbReference type="GO" id="GO:0005524">
    <property type="term" value="F:ATP binding"/>
    <property type="evidence" value="ECO:0007669"/>
    <property type="project" value="InterPro"/>
</dbReference>
<dbReference type="PANTHER" id="PTHR46082:SF11">
    <property type="entry name" value="AAA+ ATPASE DOMAIN-CONTAINING PROTEIN-RELATED"/>
    <property type="match status" value="1"/>
</dbReference>
<feature type="compositionally biased region" description="Polar residues" evidence="2">
    <location>
        <begin position="1661"/>
        <end position="1683"/>
    </location>
</feature>
<feature type="compositionally biased region" description="Basic and acidic residues" evidence="2">
    <location>
        <begin position="2013"/>
        <end position="2022"/>
    </location>
</feature>
<feature type="domain" description="RRM" evidence="4">
    <location>
        <begin position="570"/>
        <end position="653"/>
    </location>
</feature>
<feature type="region of interest" description="Disordered" evidence="2">
    <location>
        <begin position="1"/>
        <end position="38"/>
    </location>
</feature>
<comment type="caution">
    <text evidence="5">The sequence shown here is derived from an EMBL/GenBank/DDBJ whole genome shotgun (WGS) entry which is preliminary data.</text>
</comment>
<evidence type="ECO:0000256" key="2">
    <source>
        <dbReference type="SAM" id="MobiDB-lite"/>
    </source>
</evidence>
<dbReference type="PROSITE" id="PS50011">
    <property type="entry name" value="PROTEIN_KINASE_DOM"/>
    <property type="match status" value="1"/>
</dbReference>
<dbReference type="Proteomes" id="UP000775872">
    <property type="component" value="Unassembled WGS sequence"/>
</dbReference>
<dbReference type="InterPro" id="IPR000719">
    <property type="entry name" value="Prot_kinase_dom"/>
</dbReference>
<dbReference type="SUPFAM" id="SSF54928">
    <property type="entry name" value="RNA-binding domain, RBD"/>
    <property type="match status" value="1"/>
</dbReference>
<dbReference type="Gene3D" id="1.10.510.10">
    <property type="entry name" value="Transferase(Phosphotransferase) domain 1"/>
    <property type="match status" value="1"/>
</dbReference>
<dbReference type="PROSITE" id="PS50102">
    <property type="entry name" value="RRM"/>
    <property type="match status" value="1"/>
</dbReference>
<dbReference type="PANTHER" id="PTHR46082">
    <property type="entry name" value="ATP/GTP-BINDING PROTEIN-RELATED"/>
    <property type="match status" value="1"/>
</dbReference>
<feature type="region of interest" description="Disordered" evidence="2">
    <location>
        <begin position="1632"/>
        <end position="1683"/>
    </location>
</feature>
<dbReference type="SMART" id="SM00360">
    <property type="entry name" value="RRM"/>
    <property type="match status" value="1"/>
</dbReference>
<feature type="compositionally biased region" description="Basic and acidic residues" evidence="2">
    <location>
        <begin position="24"/>
        <end position="38"/>
    </location>
</feature>
<evidence type="ECO:0000259" key="4">
    <source>
        <dbReference type="PROSITE" id="PS50102"/>
    </source>
</evidence>
<evidence type="ECO:0008006" key="7">
    <source>
        <dbReference type="Google" id="ProtNLM"/>
    </source>
</evidence>
<dbReference type="SUPFAM" id="SSF53167">
    <property type="entry name" value="Purine and uridine phosphorylases"/>
    <property type="match status" value="1"/>
</dbReference>
<organism evidence="5 6">
    <name type="scientific">Clonostachys solani</name>
    <dbReference type="NCBI Taxonomy" id="160281"/>
    <lineage>
        <taxon>Eukaryota</taxon>
        <taxon>Fungi</taxon>
        <taxon>Dikarya</taxon>
        <taxon>Ascomycota</taxon>
        <taxon>Pezizomycotina</taxon>
        <taxon>Sordariomycetes</taxon>
        <taxon>Hypocreomycetidae</taxon>
        <taxon>Hypocreales</taxon>
        <taxon>Bionectriaceae</taxon>
        <taxon>Clonostachys</taxon>
    </lineage>
</organism>
<dbReference type="GO" id="GO:0003723">
    <property type="term" value="F:RNA binding"/>
    <property type="evidence" value="ECO:0007669"/>
    <property type="project" value="UniProtKB-UniRule"/>
</dbReference>
<proteinExistence type="predicted"/>
<dbReference type="InterPro" id="IPR012677">
    <property type="entry name" value="Nucleotide-bd_a/b_plait_sf"/>
</dbReference>
<dbReference type="Pfam" id="PF00069">
    <property type="entry name" value="Pkinase"/>
    <property type="match status" value="1"/>
</dbReference>
<dbReference type="PROSITE" id="PS00108">
    <property type="entry name" value="PROTEIN_KINASE_ST"/>
    <property type="match status" value="1"/>
</dbReference>
<dbReference type="InterPro" id="IPR035979">
    <property type="entry name" value="RBD_domain_sf"/>
</dbReference>
<accession>A0A9P0EG20</accession>
<dbReference type="InterPro" id="IPR035994">
    <property type="entry name" value="Nucleoside_phosphorylase_sf"/>
</dbReference>
<dbReference type="Pfam" id="PF00076">
    <property type="entry name" value="RRM_1"/>
    <property type="match status" value="1"/>
</dbReference>
<keyword evidence="6" id="KW-1185">Reference proteome</keyword>
<protein>
    <recommendedName>
        <fullName evidence="7">Protein kinase domain-containing protein</fullName>
    </recommendedName>
</protein>
<feature type="domain" description="Protein kinase" evidence="3">
    <location>
        <begin position="253"/>
        <end position="545"/>
    </location>
</feature>
<dbReference type="SMART" id="SM00220">
    <property type="entry name" value="S_TKc"/>
    <property type="match status" value="1"/>
</dbReference>
<dbReference type="OrthoDB" id="5142866at2759"/>
<feature type="region of interest" description="Disordered" evidence="2">
    <location>
        <begin position="2010"/>
        <end position="2030"/>
    </location>
</feature>
<dbReference type="Gene3D" id="3.30.70.330">
    <property type="match status" value="1"/>
</dbReference>
<dbReference type="InterPro" id="IPR011009">
    <property type="entry name" value="Kinase-like_dom_sf"/>
</dbReference>
<reference evidence="5 6" key="2">
    <citation type="submission" date="2021-10" db="EMBL/GenBank/DDBJ databases">
        <authorList>
            <person name="Piombo E."/>
        </authorList>
    </citation>
    <scope>NUCLEOTIDE SEQUENCE [LARGE SCALE GENOMIC DNA]</scope>
</reference>
<evidence type="ECO:0000313" key="6">
    <source>
        <dbReference type="Proteomes" id="UP000775872"/>
    </source>
</evidence>
<evidence type="ECO:0000259" key="3">
    <source>
        <dbReference type="PROSITE" id="PS50011"/>
    </source>
</evidence>
<gene>
    <name evidence="5" type="ORF">CSOL1703_00013304</name>
</gene>
<feature type="region of interest" description="Disordered" evidence="2">
    <location>
        <begin position="542"/>
        <end position="565"/>
    </location>
</feature>
<dbReference type="EMBL" id="CABFOC020000018">
    <property type="protein sequence ID" value="CAH0047065.1"/>
    <property type="molecule type" value="Genomic_DNA"/>
</dbReference>
<reference evidence="6" key="1">
    <citation type="submission" date="2019-06" db="EMBL/GenBank/DDBJ databases">
        <authorList>
            <person name="Broberg M."/>
        </authorList>
    </citation>
    <scope>NUCLEOTIDE SEQUENCE [LARGE SCALE GENOMIC DNA]</scope>
</reference>
<dbReference type="GO" id="GO:0009116">
    <property type="term" value="P:nucleoside metabolic process"/>
    <property type="evidence" value="ECO:0007669"/>
    <property type="project" value="InterPro"/>
</dbReference>
<name>A0A9P0EG20_9HYPO</name>
<dbReference type="Gene3D" id="3.40.50.1580">
    <property type="entry name" value="Nucleoside phosphorylase domain"/>
    <property type="match status" value="1"/>
</dbReference>
<sequence length="2030" mass="225445">MDKSNDLPSETAPDTSSKPLSRGNAEHGVTETNAEKADPALEDFGPISLDTLQIEDSHYEDGIRVLLRNAKNIQRPHLATSKRNLHFLTLYAQVPLEQKQPKDEVVAISQGPGDIKFSMRFHAETENDYSQPALWWEMYFNPANDNIILVNRSDVPLSCHRLVSGTTSVINPMMPGSLSPATWRVNVGDIAIAEFRIIPKRQSVKAMALDPRSGIPDEPEPATIGFSETNPLLSINETETVAVSGPATDQYRIHKHCGISRSALSTIYLAEDSRRPGLIAVKVLHPRRADPVVSNRDIVRMAGRWEKQLKNYEGLKHKSIAQHYGHDGRFLSIYMEYVDAEDLASRQWRAVASGHEFTGEKTDASRIAKDISSALSYIHEHGVLHNDIKPANILYSHSRGGVLVDFGCSTTTKNSSFTGGTPYYIPPEFIGKKIRGPPADVWALGITMLYLLRKTGLPDARAKRGRAQSLYWLIASVNNGRIPHTAYGNGESAISQMNQWLSEIDDLKARLNANDSLEQLILKMLDADPDKRISAKSLAQEAENLDERSDLNQGDEFPSIHPEDQNPPCNTLYLANLSFDTNEEQLKAVFSKQRGYKRLCFRTKQDIIMCFVEFEDVSLATKALHELYGQSLILNTLKLKSINGGIKISFAKNPLGVRSSNNDALSGDDRDLSLAEPPKGTNSPSLTAILSPPANVPDILQVPSLAEAPPPTDSGYASTNAVGRGFESLKKQDIQAPAPSWEELASNDANDTATQYSNFSSFSFSRSHNLIWELASDLFNKLNLSITNEAMKERVSAILPELLKAFALKIGCGASSQMHRDIMSFVHRNRRDIASVFIDIAFAEDPEITDENMDSSDAMDLEDRMRLWYEMRNEDETPLENEMGDLDVDEMTEDFAFDEIDEEEEGPFEWVAAYQELLSGSEAYTWLLNRLLGEFHLVQTEPNSIHTIREKIVSLFPRTQRVSRKETPRSSTVVFDLDWDIHEFFENQAYPNRPEEALTTVITLTGSFLDAQAATCAQYIHQTWPSTGQNIVELIKGALGSEDGAYRIDSSGGATLRAVIARPRLMVEICGDIASVIEVGEQLGWLGAALRTSQRQEGIVYCTPQICDLPQDSAPLRQFKSRPPSADLLFCQIGFTQEDIPGSPEPVNGRCWHDAFRNPVIVRGYPIRQRVEYGTGLEMPLNIMAGLVQTQQIDRFKDRIYIKGFSTMLLLTRRSEGSLYWHLIYNKDGTRISYLDAHEYKVNQARDIAQSELESLRHVLGWCSEAKFYAGSSEAHHPVAHSGLPRVHPGCVLAGTKVSSGRMIKDGPEFSIGSKDRPVQISQKGTIRRLKWISTKFVLLWDTHDERGWLVNGTSALLHVMRASLSHASKDPFRSAFLFKNTDMEEAETPFTANSAVEVLINKHNRNLRLYEDDDEDGGYILLKTQIDHFYSLLEKLIDHQADVSSGNNLQLTDRPRRYLEGWDFEDLVTDCDPLRPRVATIQPIGKGWVDFVRDIHAVVLLGRGFGDIIRPSGTGLCEYWADLPKNQFYIAGCLSDLERLSKASGGQDEHEWVTSNLICHTPSTAFMFCQCKGGLGHDHGEPVQTLFPSTMCEALRPNVHQLELRGPGAIIFGHNSTFPWVWGDIGPPEEGELGGTDIASNSVGKDTDSFKDSGIGFSPGPSTKRTATPSSTTNTRSLSESMSDLLMRSTREESMAAIDKRAYSRDRYTVGIICALSKELMAVRVLFDSRHTGFKTGVADSNQYALGEIAGHLVVAACLPAGEYGTNSAASVASNMKRSFPFIRFCLLVGIAGGAPSENNDIRLGDVVVGLPTGTNPGVFQYDLGKSNEDNSFYPTGVLQRPPRVLTNAINALQSDPELRTDPLGPHLERIINDLPEYRYPGSELDVLVPSFYNLCESRKIPRDSCPHIHQRAPRATNTPVIHYGLIASGNRVVKNAAFRDQLTQEHGALCFEMEAAGIINTIDCLVIRGICDYCDGAKNDTWQEYAAATAAAYAKLLLGAVAPVEEDNVDEGWRSGDEPRTKKRRWIS</sequence>
<keyword evidence="1" id="KW-0694">RNA-binding</keyword>
<dbReference type="InterPro" id="IPR000504">
    <property type="entry name" value="RRM_dom"/>
</dbReference>